<feature type="transmembrane region" description="Helical" evidence="7">
    <location>
        <begin position="184"/>
        <end position="203"/>
    </location>
</feature>
<dbReference type="Proteomes" id="UP000313988">
    <property type="component" value="Unassembled WGS sequence"/>
</dbReference>
<dbReference type="PROSITE" id="PS50850">
    <property type="entry name" value="MFS"/>
    <property type="match status" value="1"/>
</dbReference>
<evidence type="ECO:0000256" key="4">
    <source>
        <dbReference type="ARBA" id="ARBA00022692"/>
    </source>
</evidence>
<dbReference type="SUPFAM" id="SSF103473">
    <property type="entry name" value="MFS general substrate transporter"/>
    <property type="match status" value="1"/>
</dbReference>
<dbReference type="Proteomes" id="UP000629870">
    <property type="component" value="Unassembled WGS sequence"/>
</dbReference>
<dbReference type="CDD" id="cd17502">
    <property type="entry name" value="MFS_Azr1_MDR_like"/>
    <property type="match status" value="1"/>
</dbReference>
<evidence type="ECO:0000256" key="7">
    <source>
        <dbReference type="SAM" id="Phobius"/>
    </source>
</evidence>
<feature type="transmembrane region" description="Helical" evidence="7">
    <location>
        <begin position="643"/>
        <end position="662"/>
    </location>
</feature>
<feature type="transmembrane region" description="Helical" evidence="7">
    <location>
        <begin position="121"/>
        <end position="142"/>
    </location>
</feature>
<gene>
    <name evidence="10" type="ORF">FHR04_06575</name>
    <name evidence="9" type="ORF">HNQ04_000203</name>
</gene>
<dbReference type="Gene3D" id="1.20.1720.10">
    <property type="entry name" value="Multidrug resistance protein D"/>
    <property type="match status" value="1"/>
</dbReference>
<dbReference type="OrthoDB" id="52797at2"/>
<proteinExistence type="predicted"/>
<organism evidence="10 11">
    <name type="scientific">Deinococcus radiopugnans ATCC 19172</name>
    <dbReference type="NCBI Taxonomy" id="585398"/>
    <lineage>
        <taxon>Bacteria</taxon>
        <taxon>Thermotogati</taxon>
        <taxon>Deinococcota</taxon>
        <taxon>Deinococci</taxon>
        <taxon>Deinococcales</taxon>
        <taxon>Deinococcaceae</taxon>
        <taxon>Deinococcus</taxon>
    </lineage>
</organism>
<evidence type="ECO:0000313" key="10">
    <source>
        <dbReference type="EMBL" id="TNM71613.1"/>
    </source>
</evidence>
<keyword evidence="3" id="KW-1003">Cell membrane</keyword>
<dbReference type="InterPro" id="IPR036259">
    <property type="entry name" value="MFS_trans_sf"/>
</dbReference>
<comment type="subcellular location">
    <subcellularLocation>
        <location evidence="1">Cell membrane</location>
        <topology evidence="1">Multi-pass membrane protein</topology>
    </subcellularLocation>
</comment>
<keyword evidence="4 7" id="KW-0812">Transmembrane</keyword>
<dbReference type="GO" id="GO:0005886">
    <property type="term" value="C:plasma membrane"/>
    <property type="evidence" value="ECO:0007669"/>
    <property type="project" value="UniProtKB-SubCell"/>
</dbReference>
<dbReference type="RefSeq" id="WP_139401819.1">
    <property type="nucleotide sequence ID" value="NZ_JACHEW010000001.1"/>
</dbReference>
<dbReference type="InterPro" id="IPR020846">
    <property type="entry name" value="MFS_dom"/>
</dbReference>
<feature type="transmembrane region" description="Helical" evidence="7">
    <location>
        <begin position="20"/>
        <end position="43"/>
    </location>
</feature>
<dbReference type="EMBL" id="JACHEW010000001">
    <property type="protein sequence ID" value="MBB6014979.1"/>
    <property type="molecule type" value="Genomic_DNA"/>
</dbReference>
<feature type="transmembrane region" description="Helical" evidence="7">
    <location>
        <begin position="350"/>
        <end position="370"/>
    </location>
</feature>
<dbReference type="AlphaFoldDB" id="A0A5C4Y8B6"/>
<evidence type="ECO:0000313" key="12">
    <source>
        <dbReference type="Proteomes" id="UP000629870"/>
    </source>
</evidence>
<reference evidence="9 12" key="2">
    <citation type="submission" date="2020-08" db="EMBL/GenBank/DDBJ databases">
        <title>Genomic Encyclopedia of Type Strains, Phase IV (KMG-IV): sequencing the most valuable type-strain genomes for metagenomic binning, comparative biology and taxonomic classification.</title>
        <authorList>
            <person name="Goeker M."/>
        </authorList>
    </citation>
    <scope>NUCLEOTIDE SEQUENCE [LARGE SCALE GENOMIC DNA]</scope>
    <source>
        <strain evidence="9 12">DSM 12027</strain>
    </source>
</reference>
<feature type="transmembrane region" description="Helical" evidence="7">
    <location>
        <begin position="286"/>
        <end position="309"/>
    </location>
</feature>
<dbReference type="Gene3D" id="1.20.1250.20">
    <property type="entry name" value="MFS general substrate transporter like domains"/>
    <property type="match status" value="1"/>
</dbReference>
<keyword evidence="2" id="KW-0813">Transport</keyword>
<protein>
    <submittedName>
        <fullName evidence="9">EmrB/QacA subfamily drug resistance transporter</fullName>
    </submittedName>
    <submittedName>
        <fullName evidence="10">MFS transporter</fullName>
    </submittedName>
</protein>
<evidence type="ECO:0000256" key="1">
    <source>
        <dbReference type="ARBA" id="ARBA00004651"/>
    </source>
</evidence>
<dbReference type="InterPro" id="IPR011701">
    <property type="entry name" value="MFS"/>
</dbReference>
<evidence type="ECO:0000256" key="3">
    <source>
        <dbReference type="ARBA" id="ARBA00022475"/>
    </source>
</evidence>
<dbReference type="Pfam" id="PF07690">
    <property type="entry name" value="MFS_1"/>
    <property type="match status" value="1"/>
</dbReference>
<feature type="transmembrane region" description="Helical" evidence="7">
    <location>
        <begin position="86"/>
        <end position="109"/>
    </location>
</feature>
<evidence type="ECO:0000259" key="8">
    <source>
        <dbReference type="PROSITE" id="PS50850"/>
    </source>
</evidence>
<feature type="transmembrane region" description="Helical" evidence="7">
    <location>
        <begin position="382"/>
        <end position="400"/>
    </location>
</feature>
<dbReference type="GO" id="GO:0022857">
    <property type="term" value="F:transmembrane transporter activity"/>
    <property type="evidence" value="ECO:0007669"/>
    <property type="project" value="InterPro"/>
</dbReference>
<dbReference type="FunFam" id="1.20.1720.10:FF:000004">
    <property type="entry name" value="EmrB/QacA family drug resistance transporter"/>
    <property type="match status" value="1"/>
</dbReference>
<keyword evidence="12" id="KW-1185">Reference proteome</keyword>
<evidence type="ECO:0000256" key="5">
    <source>
        <dbReference type="ARBA" id="ARBA00022989"/>
    </source>
</evidence>
<dbReference type="EMBL" id="VDMO01000006">
    <property type="protein sequence ID" value="TNM71613.1"/>
    <property type="molecule type" value="Genomic_DNA"/>
</dbReference>
<feature type="transmembrane region" description="Helical" evidence="7">
    <location>
        <begin position="321"/>
        <end position="343"/>
    </location>
</feature>
<evidence type="ECO:0000313" key="9">
    <source>
        <dbReference type="EMBL" id="MBB6014979.1"/>
    </source>
</evidence>
<feature type="transmembrane region" description="Helical" evidence="7">
    <location>
        <begin position="154"/>
        <end position="172"/>
    </location>
</feature>
<name>A0A5C4Y8B6_9DEIO</name>
<dbReference type="PANTHER" id="PTHR23501:SF197">
    <property type="entry name" value="COMD"/>
    <property type="match status" value="1"/>
</dbReference>
<accession>A0A5C4Y8B6</accession>
<evidence type="ECO:0000256" key="2">
    <source>
        <dbReference type="ARBA" id="ARBA00022448"/>
    </source>
</evidence>
<feature type="transmembrane region" description="Helical" evidence="7">
    <location>
        <begin position="248"/>
        <end position="265"/>
    </location>
</feature>
<evidence type="ECO:0000256" key="6">
    <source>
        <dbReference type="ARBA" id="ARBA00023136"/>
    </source>
</evidence>
<dbReference type="PANTHER" id="PTHR23501">
    <property type="entry name" value="MAJOR FACILITATOR SUPERFAMILY"/>
    <property type="match status" value="1"/>
</dbReference>
<keyword evidence="5 7" id="KW-1133">Transmembrane helix</keyword>
<evidence type="ECO:0000313" key="11">
    <source>
        <dbReference type="Proteomes" id="UP000313988"/>
    </source>
</evidence>
<feature type="transmembrane region" description="Helical" evidence="7">
    <location>
        <begin position="215"/>
        <end position="236"/>
    </location>
</feature>
<feature type="domain" description="Major facilitator superfamily (MFS) profile" evidence="8">
    <location>
        <begin position="21"/>
        <end position="469"/>
    </location>
</feature>
<comment type="caution">
    <text evidence="10">The sequence shown here is derived from an EMBL/GenBank/DDBJ whole genome shotgun (WGS) entry which is preliminary data.</text>
</comment>
<reference evidence="10 11" key="1">
    <citation type="submission" date="2019-06" db="EMBL/GenBank/DDBJ databases">
        <title>Genome sequence of Deinococcus radiopugnans ATCC 19172.</title>
        <authorList>
            <person name="Maclea K.S."/>
            <person name="Maynard C.R."/>
        </authorList>
    </citation>
    <scope>NUCLEOTIDE SEQUENCE [LARGE SCALE GENOMIC DNA]</scope>
    <source>
        <strain evidence="10 11">ATCC 19172</strain>
    </source>
</reference>
<sequence>MTQATLQPAAQQFTKQERQITLVGLLVVFLLAALSQTIVSTAMPRIIEDLHGFNLYTWVTTAYLLASTVMVPIYGKLSDLYGRKPILVFGVVLFLFGSALSGLAGEPFLGNFLGGGMNQLIAFRAVAGLGGAALFTIAFTILADMFEPAERAKFGGLFGAIFGLASVIGPAVGGFLTDNLSWRWVFYVNLPLGLLALFLIIVKMPRLTHRIGGRIDYWGAALILLTTIPLLLALTWGGTTYPWGSTRILSLFALSAVSLLAFIAVEARTPDAIIPLSLFKNRMFSLGNLASFIMGMAFLGVILFLPLFMQTVLGVSPTKSGFSILPLMGGLILSSIVAGQLVARSGQYKPWMIGGSLVLIAGIFLLTQITAETTLLDLGWRMFVVGLGLGPAQSLFTLAIQNGVSMQQLGIATSSSQFFRQIGSTIGAAVFGTLLLNNLHTELPRALPAIPGAQIDTQNFDIGALRSSGGADGPAAQIKKAYDAQYVQLERALNGDQAAAQALTGNPQVPAELKALLEDGGLQAQVHQTLEVQAANVGTLLATGEPGRQALLKSELPADLKAQLRALPAQALNTPQAAQATAAQIQQGILAQEDAAVRQTRQTVLAELKTKLDEQATVLGERVTTGLKEGFTASMTRMFGTSLWFIVAGFLVVLFIPVIPMLGATHVAGRKPQADGEGKPTASD</sequence>
<keyword evidence="6 7" id="KW-0472">Membrane</keyword>
<feature type="transmembrane region" description="Helical" evidence="7">
    <location>
        <begin position="55"/>
        <end position="74"/>
    </location>
</feature>